<comment type="cofactor">
    <cofactor evidence="1">
        <name>pyridoxal 5'-phosphate</name>
        <dbReference type="ChEBI" id="CHEBI:597326"/>
    </cofactor>
</comment>
<dbReference type="GO" id="GO:0004794">
    <property type="term" value="F:threonine deaminase activity"/>
    <property type="evidence" value="ECO:0007669"/>
    <property type="project" value="TreeGrafter"/>
</dbReference>
<protein>
    <submittedName>
        <fullName evidence="5">Threonine synthase</fullName>
        <ecNumber evidence="5">4.2.3.1</ecNumber>
    </submittedName>
</protein>
<sequence>MSDFLRHLGCGVCKKQFDSDRIWNLCPVCHNPLFAIYDLEKIGWLLKRDDLSSRPPTLWRYREFLPVDISNDGSLGEGYTPLIRSINLGSTLGLGSLYIKDEGANPSGSFKMRGMAVALIQARELGIREVVVPSTGYAGIAAAAYANRIGIKIHLYLPVDTPEELIHKSRFLGGEVRLIEGFITDCIRAAADDARLNGWFELSPLRQPYQIEGEKTLGLELAEQMGWDLPDVIIFPTGTGSGLLAIGKAIEELMMIGWVS</sequence>
<dbReference type="PANTHER" id="PTHR48078:SF6">
    <property type="entry name" value="L-THREONINE DEHYDRATASE CATABOLIC TDCB"/>
    <property type="match status" value="1"/>
</dbReference>
<dbReference type="GO" id="GO:0003941">
    <property type="term" value="F:L-serine ammonia-lyase activity"/>
    <property type="evidence" value="ECO:0007669"/>
    <property type="project" value="TreeGrafter"/>
</dbReference>
<dbReference type="EMBL" id="QNBE01000127">
    <property type="protein sequence ID" value="RKX68821.1"/>
    <property type="molecule type" value="Genomic_DNA"/>
</dbReference>
<evidence type="ECO:0000256" key="2">
    <source>
        <dbReference type="ARBA" id="ARBA00022898"/>
    </source>
</evidence>
<dbReference type="Pfam" id="PF00291">
    <property type="entry name" value="PALP"/>
    <property type="match status" value="1"/>
</dbReference>
<dbReference type="PANTHER" id="PTHR48078">
    <property type="entry name" value="THREONINE DEHYDRATASE, MITOCHONDRIAL-RELATED"/>
    <property type="match status" value="1"/>
</dbReference>
<gene>
    <name evidence="5" type="ORF">DRP53_09930</name>
</gene>
<dbReference type="Proteomes" id="UP000268469">
    <property type="component" value="Unassembled WGS sequence"/>
</dbReference>
<keyword evidence="3 5" id="KW-0456">Lyase</keyword>
<evidence type="ECO:0000313" key="5">
    <source>
        <dbReference type="EMBL" id="RKX68821.1"/>
    </source>
</evidence>
<evidence type="ECO:0000256" key="1">
    <source>
        <dbReference type="ARBA" id="ARBA00001933"/>
    </source>
</evidence>
<proteinExistence type="predicted"/>
<keyword evidence="2" id="KW-0663">Pyridoxal phosphate</keyword>
<dbReference type="SUPFAM" id="SSF53686">
    <property type="entry name" value="Tryptophan synthase beta subunit-like PLP-dependent enzymes"/>
    <property type="match status" value="1"/>
</dbReference>
<dbReference type="InterPro" id="IPR001926">
    <property type="entry name" value="TrpB-like_PALP"/>
</dbReference>
<organism evidence="5 6">
    <name type="scientific">candidate division WOR-3 bacterium</name>
    <dbReference type="NCBI Taxonomy" id="2052148"/>
    <lineage>
        <taxon>Bacteria</taxon>
        <taxon>Bacteria division WOR-3</taxon>
    </lineage>
</organism>
<dbReference type="InterPro" id="IPR036052">
    <property type="entry name" value="TrpB-like_PALP_sf"/>
</dbReference>
<feature type="domain" description="Tryptophan synthase beta chain-like PALP" evidence="4">
    <location>
        <begin position="74"/>
        <end position="252"/>
    </location>
</feature>
<reference evidence="5 6" key="1">
    <citation type="submission" date="2018-06" db="EMBL/GenBank/DDBJ databases">
        <title>Extensive metabolic versatility and redundancy in microbially diverse, dynamic hydrothermal sediments.</title>
        <authorList>
            <person name="Dombrowski N."/>
            <person name="Teske A."/>
            <person name="Baker B.J."/>
        </authorList>
    </citation>
    <scope>NUCLEOTIDE SEQUENCE [LARGE SCALE GENOMIC DNA]</scope>
    <source>
        <strain evidence="5">B36_G15</strain>
    </source>
</reference>
<feature type="non-terminal residue" evidence="5">
    <location>
        <position position="260"/>
    </location>
</feature>
<dbReference type="GO" id="GO:0009097">
    <property type="term" value="P:isoleucine biosynthetic process"/>
    <property type="evidence" value="ECO:0007669"/>
    <property type="project" value="TreeGrafter"/>
</dbReference>
<dbReference type="NCBIfam" id="NF006050">
    <property type="entry name" value="PRK08197.1"/>
    <property type="match status" value="1"/>
</dbReference>
<dbReference type="GO" id="GO:0004795">
    <property type="term" value="F:threonine synthase activity"/>
    <property type="evidence" value="ECO:0007669"/>
    <property type="project" value="UniProtKB-EC"/>
</dbReference>
<evidence type="ECO:0000256" key="3">
    <source>
        <dbReference type="ARBA" id="ARBA00023239"/>
    </source>
</evidence>
<evidence type="ECO:0000313" key="6">
    <source>
        <dbReference type="Proteomes" id="UP000268469"/>
    </source>
</evidence>
<name>A0A660SFN2_UNCW3</name>
<accession>A0A660SFN2</accession>
<dbReference type="Gene3D" id="3.40.50.1100">
    <property type="match status" value="2"/>
</dbReference>
<comment type="caution">
    <text evidence="5">The sequence shown here is derived from an EMBL/GenBank/DDBJ whole genome shotgun (WGS) entry which is preliminary data.</text>
</comment>
<dbReference type="GO" id="GO:0006565">
    <property type="term" value="P:L-serine catabolic process"/>
    <property type="evidence" value="ECO:0007669"/>
    <property type="project" value="TreeGrafter"/>
</dbReference>
<dbReference type="AlphaFoldDB" id="A0A660SFN2"/>
<dbReference type="GO" id="GO:0006567">
    <property type="term" value="P:L-threonine catabolic process"/>
    <property type="evidence" value="ECO:0007669"/>
    <property type="project" value="TreeGrafter"/>
</dbReference>
<dbReference type="InterPro" id="IPR050147">
    <property type="entry name" value="Ser/Thr_Dehydratase"/>
</dbReference>
<dbReference type="EC" id="4.2.3.1" evidence="5"/>
<evidence type="ECO:0000259" key="4">
    <source>
        <dbReference type="Pfam" id="PF00291"/>
    </source>
</evidence>